<dbReference type="PANTHER" id="PTHR11575">
    <property type="entry name" value="5'-NUCLEOTIDASE-RELATED"/>
    <property type="match status" value="1"/>
</dbReference>
<dbReference type="GO" id="GO:0009166">
    <property type="term" value="P:nucleotide catabolic process"/>
    <property type="evidence" value="ECO:0007669"/>
    <property type="project" value="InterPro"/>
</dbReference>
<feature type="signal peptide" evidence="1">
    <location>
        <begin position="1"/>
        <end position="27"/>
    </location>
</feature>
<feature type="domain" description="Calcineurin-like phosphoesterase" evidence="2">
    <location>
        <begin position="38"/>
        <end position="235"/>
    </location>
</feature>
<dbReference type="EMBL" id="MKIP01000027">
    <property type="protein sequence ID" value="OLP62227.1"/>
    <property type="molecule type" value="Genomic_DNA"/>
</dbReference>
<dbReference type="GO" id="GO:0016787">
    <property type="term" value="F:hydrolase activity"/>
    <property type="evidence" value="ECO:0007669"/>
    <property type="project" value="InterPro"/>
</dbReference>
<dbReference type="Pfam" id="PF00149">
    <property type="entry name" value="Metallophos"/>
    <property type="match status" value="1"/>
</dbReference>
<proteinExistence type="predicted"/>
<dbReference type="SUPFAM" id="SSF56300">
    <property type="entry name" value="Metallo-dependent phosphatases"/>
    <property type="match status" value="1"/>
</dbReference>
<dbReference type="Proteomes" id="UP000186364">
    <property type="component" value="Unassembled WGS sequence"/>
</dbReference>
<feature type="chain" id="PRO_5012909451" evidence="1">
    <location>
        <begin position="28"/>
        <end position="454"/>
    </location>
</feature>
<dbReference type="Gene3D" id="3.60.21.10">
    <property type="match status" value="1"/>
</dbReference>
<organism evidence="3 4">
    <name type="scientific">Xaviernesmea oryzae</name>
    <dbReference type="NCBI Taxonomy" id="464029"/>
    <lineage>
        <taxon>Bacteria</taxon>
        <taxon>Pseudomonadati</taxon>
        <taxon>Pseudomonadota</taxon>
        <taxon>Alphaproteobacteria</taxon>
        <taxon>Hyphomicrobiales</taxon>
        <taxon>Rhizobiaceae</taxon>
        <taxon>Rhizobium/Agrobacterium group</taxon>
        <taxon>Xaviernesmea</taxon>
    </lineage>
</organism>
<protein>
    <submittedName>
        <fullName evidence="3">Serine/threonine protein phosphatase</fullName>
    </submittedName>
</protein>
<dbReference type="InterPro" id="IPR004843">
    <property type="entry name" value="Calcineurin-like_PHP"/>
</dbReference>
<dbReference type="PANTHER" id="PTHR11575:SF24">
    <property type="entry name" value="5'-NUCLEOTIDASE"/>
    <property type="match status" value="1"/>
</dbReference>
<name>A0A1Q9B2I3_9HYPH</name>
<reference evidence="3 4" key="1">
    <citation type="submission" date="2016-09" db="EMBL/GenBank/DDBJ databases">
        <title>Rhizobium sp. nov., a novel species isolated from the rice rhizosphere.</title>
        <authorList>
            <person name="Zhao J."/>
            <person name="Zhang X."/>
        </authorList>
    </citation>
    <scope>NUCLEOTIDE SEQUENCE [LARGE SCALE GENOMIC DNA]</scope>
    <source>
        <strain evidence="3 4">1.7048</strain>
    </source>
</reference>
<dbReference type="InterPro" id="IPR029052">
    <property type="entry name" value="Metallo-depent_PP-like"/>
</dbReference>
<evidence type="ECO:0000259" key="2">
    <source>
        <dbReference type="Pfam" id="PF00149"/>
    </source>
</evidence>
<evidence type="ECO:0000256" key="1">
    <source>
        <dbReference type="SAM" id="SignalP"/>
    </source>
</evidence>
<evidence type="ECO:0000313" key="4">
    <source>
        <dbReference type="Proteomes" id="UP000186364"/>
    </source>
</evidence>
<dbReference type="InterPro" id="IPR036907">
    <property type="entry name" value="5'-Nucleotdase_C_sf"/>
</dbReference>
<dbReference type="InterPro" id="IPR006179">
    <property type="entry name" value="5_nucleotidase/apyrase"/>
</dbReference>
<sequence>MPAMFLHRRAFLGLMSSVALLPILARASNAAGSGVDLIILSDLHSAYERMAELLQAVQTHVAAASRPQVILFNGDLFEIGNVVAARSGGEADWAFLGALAKLAPTVFNIGNHEPDLDNDLAHFVEKARSLGVTVLSNITDKRTGQLYTDASATLSVGGLRLRIAALGTNAMGTYPKPTRELIDAPQPVDWARQNLPKLLQAGDVNIVLSHAGVVPDRDILPIVPDGTLMVGGHDHLTLVQESGKTRYVHTGSWASLYTVATISAPGEAARLEQRPVDRDGPAVPDLKSVITTLLARHLTPEDRSIIAQCEHARTLGETARFTAAAIAAKAGADLGFIGHTSFGTGLPKGEISRYDYNANLRFDGKIMKAEVDAATLAAILARCNQDGDIPLATRTGDFLYSAPTPVAEKQSYVIACNDWSAINRKSYFGREDLAFSEVADLKLKALVAEALNKA</sequence>
<accession>A0A1Q9B2I3</accession>
<evidence type="ECO:0000313" key="3">
    <source>
        <dbReference type="EMBL" id="OLP62227.1"/>
    </source>
</evidence>
<gene>
    <name evidence="3" type="ORF">BJF93_18565</name>
</gene>
<dbReference type="SUPFAM" id="SSF55816">
    <property type="entry name" value="5'-nucleotidase (syn. UDP-sugar hydrolase), C-terminal domain"/>
    <property type="match status" value="1"/>
</dbReference>
<dbReference type="Gene3D" id="3.90.780.10">
    <property type="entry name" value="5'-Nucleotidase, C-terminal domain"/>
    <property type="match status" value="1"/>
</dbReference>
<dbReference type="AlphaFoldDB" id="A0A1Q9B2I3"/>
<keyword evidence="1" id="KW-0732">Signal</keyword>
<comment type="caution">
    <text evidence="3">The sequence shown here is derived from an EMBL/GenBank/DDBJ whole genome shotgun (WGS) entry which is preliminary data.</text>
</comment>
<keyword evidence="4" id="KW-1185">Reference proteome</keyword>